<accession>A0A6A1VB59</accession>
<gene>
    <name evidence="2" type="ORF">CJ030_MR6G001836</name>
</gene>
<dbReference type="Proteomes" id="UP000516437">
    <property type="component" value="Chromosome 6"/>
</dbReference>
<dbReference type="OrthoDB" id="4955136at2759"/>
<evidence type="ECO:0000259" key="1">
    <source>
        <dbReference type="Pfam" id="PF12776"/>
    </source>
</evidence>
<dbReference type="Pfam" id="PF12776">
    <property type="entry name" value="Myb_DNA-bind_3"/>
    <property type="match status" value="1"/>
</dbReference>
<comment type="caution">
    <text evidence="2">The sequence shown here is derived from an EMBL/GenBank/DDBJ whole genome shotgun (WGS) entry which is preliminary data.</text>
</comment>
<dbReference type="EMBL" id="RXIC02000024">
    <property type="protein sequence ID" value="KAB1209745.1"/>
    <property type="molecule type" value="Genomic_DNA"/>
</dbReference>
<sequence length="161" mass="18713">MVQENPQMIWNPKDVQKLIYLLIDEYNKRAFVDGIPKDSNMWQEIAQKLDIPNYPWLSVAQGIGKVNALKQDYRASQFLKDQIGVGWNEEKNTIDADDAWWDLKIAVNPYIVKFKNKGLVNYPQLHLFFGSSTASRALRQSSFQRAPTPEEYVRRDHDLLG</sequence>
<feature type="domain" description="Myb/SANT-like" evidence="1">
    <location>
        <begin position="10"/>
        <end position="102"/>
    </location>
</feature>
<keyword evidence="3" id="KW-1185">Reference proteome</keyword>
<organism evidence="2 3">
    <name type="scientific">Morella rubra</name>
    <name type="common">Chinese bayberry</name>
    <dbReference type="NCBI Taxonomy" id="262757"/>
    <lineage>
        <taxon>Eukaryota</taxon>
        <taxon>Viridiplantae</taxon>
        <taxon>Streptophyta</taxon>
        <taxon>Embryophyta</taxon>
        <taxon>Tracheophyta</taxon>
        <taxon>Spermatophyta</taxon>
        <taxon>Magnoliopsida</taxon>
        <taxon>eudicotyledons</taxon>
        <taxon>Gunneridae</taxon>
        <taxon>Pentapetalae</taxon>
        <taxon>rosids</taxon>
        <taxon>fabids</taxon>
        <taxon>Fagales</taxon>
        <taxon>Myricaceae</taxon>
        <taxon>Morella</taxon>
    </lineage>
</organism>
<dbReference type="InterPro" id="IPR045026">
    <property type="entry name" value="LIMYB"/>
</dbReference>
<evidence type="ECO:0000313" key="2">
    <source>
        <dbReference type="EMBL" id="KAB1209745.1"/>
    </source>
</evidence>
<evidence type="ECO:0000313" key="3">
    <source>
        <dbReference type="Proteomes" id="UP000516437"/>
    </source>
</evidence>
<dbReference type="AlphaFoldDB" id="A0A6A1VB59"/>
<dbReference type="PANTHER" id="PTHR47584:SF14">
    <property type="entry name" value="L10-INTERACTING MYB DOMAIN-CONTAINING PROTEIN-LIKE"/>
    <property type="match status" value="1"/>
</dbReference>
<proteinExistence type="predicted"/>
<name>A0A6A1VB59_9ROSI</name>
<dbReference type="InterPro" id="IPR024752">
    <property type="entry name" value="Myb/SANT-like_dom"/>
</dbReference>
<reference evidence="2 3" key="1">
    <citation type="journal article" date="2019" name="Plant Biotechnol. J.">
        <title>The red bayberry genome and genetic basis of sex determination.</title>
        <authorList>
            <person name="Jia H.M."/>
            <person name="Jia H.J."/>
            <person name="Cai Q.L."/>
            <person name="Wang Y."/>
            <person name="Zhao H.B."/>
            <person name="Yang W.F."/>
            <person name="Wang G.Y."/>
            <person name="Li Y.H."/>
            <person name="Zhan D.L."/>
            <person name="Shen Y.T."/>
            <person name="Niu Q.F."/>
            <person name="Chang L."/>
            <person name="Qiu J."/>
            <person name="Zhao L."/>
            <person name="Xie H.B."/>
            <person name="Fu W.Y."/>
            <person name="Jin J."/>
            <person name="Li X.W."/>
            <person name="Jiao Y."/>
            <person name="Zhou C.C."/>
            <person name="Tu T."/>
            <person name="Chai C.Y."/>
            <person name="Gao J.L."/>
            <person name="Fan L.J."/>
            <person name="van de Weg E."/>
            <person name="Wang J.Y."/>
            <person name="Gao Z.S."/>
        </authorList>
    </citation>
    <scope>NUCLEOTIDE SEQUENCE [LARGE SCALE GENOMIC DNA]</scope>
    <source>
        <tissue evidence="2">Leaves</tissue>
    </source>
</reference>
<dbReference type="PANTHER" id="PTHR47584">
    <property type="match status" value="1"/>
</dbReference>
<protein>
    <recommendedName>
        <fullName evidence="1">Myb/SANT-like domain-containing protein</fullName>
    </recommendedName>
</protein>